<dbReference type="EMBL" id="CACVKT020010425">
    <property type="protein sequence ID" value="CAC5426297.1"/>
    <property type="molecule type" value="Genomic_DNA"/>
</dbReference>
<protein>
    <recommendedName>
        <fullName evidence="8">Hypoxia up-regulated protein 1</fullName>
    </recommendedName>
</protein>
<evidence type="ECO:0000313" key="12">
    <source>
        <dbReference type="EMBL" id="CAC5426297.1"/>
    </source>
</evidence>
<keyword evidence="11" id="KW-0812">Transmembrane</keyword>
<feature type="compositionally biased region" description="Basic residues" evidence="10">
    <location>
        <begin position="993"/>
        <end position="1003"/>
    </location>
</feature>
<gene>
    <name evidence="12" type="ORF">MCOR_58025</name>
</gene>
<comment type="subcellular location">
    <subcellularLocation>
        <location evidence="1">Endoplasmic reticulum lumen</location>
    </subcellularLocation>
</comment>
<feature type="compositionally biased region" description="Basic and acidic residues" evidence="10">
    <location>
        <begin position="644"/>
        <end position="704"/>
    </location>
</feature>
<keyword evidence="7" id="KW-0143">Chaperone</keyword>
<dbReference type="GO" id="GO:0005524">
    <property type="term" value="F:ATP binding"/>
    <property type="evidence" value="ECO:0007669"/>
    <property type="project" value="UniProtKB-KW"/>
</dbReference>
<sequence length="1067" mass="121844">MNQHTPTGTGSHWITFNNLQSHDITNQVLIHYDSTLEDIPEMEGIFIDSLVQSNWLKALKKFQEKGLNKMALKLLIAVSLLICMASFTVGFNAVMSIDLGSEYMKIAIVKIESKESDRKTSTIVALRNGERFYGKAAENTAVKFPRKAFWYLTNIVGRKFDSADVKLYKERFPYYDLVKDEERGTVLFKIDDETFYSPEELLAMLLEKAKEYAETFTDQSIKDCVITVPAYFTQAERKSILSAAELIDLNVLQLLSDNAAVALNYGVFRRKEFNGTVQYYMFYDMGATSTTATIVGYQVTKVKEGTRLESNPQLIIKGVGFDRGLGGMEITLRLRKHLAKVFNEQKKTKTDVFTNERSMGKLFKEAEKLKKVLSANNAHFAQVEGLLEEIDFKTKVTREELEELSKDLFEKVTKPIEEALKVSQITLGEIKDVILMGGGTRIPKVQEILKKYLGRSELGKSINTDEAAAMGAVYQAAYLGKGFKVKTFGVKEASIYPITICNWASVEFEKHKLAEDGSDSKRVVKRTLFNRMNPYPQKKVMTFSKHLKDFDFNVSYGDLDFLSDFDKSSFQDPSLAKFKLSGVGDAFTKHKESGDSKGVKAHFRLDESGILHLDQVEVVFEKEEEKEESTWSKLGNTLGGLFGGKKEEGETIEETGEKPVEGENSDKEAESEEAKPDQTESNQEKQEEKKQTENGDKDKKEKQSEVPADEEDKSNKKSDKTEEKKDETKKEKTEKGKKEEKSENKTDDATDKLNGTDSQNKTEADSKDKKPNVTVVREKIDTKIESFDIPEVNEDSMKVMKKKLAELTAKDKEKKLLEKSKNDLEAFIFDMNDKLTQEVYEKCSTEAEREKLSKLLSEASDWMYDQEEDAKAEIYQDKLKSLKKEIKDLKARVYEFEERPKALKALKDMLNHTKYFLKSVKNFTVVEEDRIFTDVEITTLEKLITDTKKWRDDMVEEQKKTPDSEKPKLLVEDVALKLQALDREVKYLINKAKNFKPKPKPKPKSNTTKTDGNTTKSDTNNTDKAEKNKDTKIEVEEPIDKTTETKDEETKTKDEETKTKDEETKKR</sequence>
<dbReference type="InterPro" id="IPR043129">
    <property type="entry name" value="ATPase_NBD"/>
</dbReference>
<dbReference type="Gene3D" id="3.90.640.10">
    <property type="entry name" value="Actin, Chain A, domain 4"/>
    <property type="match status" value="1"/>
</dbReference>
<dbReference type="Gene3D" id="1.20.1270.10">
    <property type="match status" value="1"/>
</dbReference>
<dbReference type="Proteomes" id="UP000507470">
    <property type="component" value="Unassembled WGS sequence"/>
</dbReference>
<dbReference type="PROSITE" id="PS01036">
    <property type="entry name" value="HSP70_3"/>
    <property type="match status" value="1"/>
</dbReference>
<keyword evidence="3" id="KW-0732">Signal</keyword>
<dbReference type="InterPro" id="IPR029048">
    <property type="entry name" value="HSP70_C_sf"/>
</dbReference>
<evidence type="ECO:0000313" key="13">
    <source>
        <dbReference type="Proteomes" id="UP000507470"/>
    </source>
</evidence>
<keyword evidence="11" id="KW-1133">Transmembrane helix</keyword>
<dbReference type="FunFam" id="3.30.30.30:FF:000004">
    <property type="entry name" value="hypoxia up-regulated protein 1"/>
    <property type="match status" value="1"/>
</dbReference>
<feature type="compositionally biased region" description="Basic and acidic residues" evidence="10">
    <location>
        <begin position="1021"/>
        <end position="1067"/>
    </location>
</feature>
<evidence type="ECO:0000256" key="2">
    <source>
        <dbReference type="ARBA" id="ARBA00007381"/>
    </source>
</evidence>
<evidence type="ECO:0000256" key="11">
    <source>
        <dbReference type="SAM" id="Phobius"/>
    </source>
</evidence>
<dbReference type="FunFam" id="1.20.1270.10:FF:000002">
    <property type="entry name" value="Heat shock 70 kDa protein 4"/>
    <property type="match status" value="1"/>
</dbReference>
<evidence type="ECO:0000256" key="1">
    <source>
        <dbReference type="ARBA" id="ARBA00004319"/>
    </source>
</evidence>
<dbReference type="PANTHER" id="PTHR45639:SF3">
    <property type="entry name" value="HYPOXIA UP-REGULATED PROTEIN 1"/>
    <property type="match status" value="1"/>
</dbReference>
<feature type="compositionally biased region" description="Basic and acidic residues" evidence="10">
    <location>
        <begin position="713"/>
        <end position="751"/>
    </location>
</feature>
<dbReference type="CDD" id="cd10230">
    <property type="entry name" value="ASKHA_NBD_HSP70_HYOU1"/>
    <property type="match status" value="1"/>
</dbReference>
<dbReference type="GO" id="GO:0030968">
    <property type="term" value="P:endoplasmic reticulum unfolded protein response"/>
    <property type="evidence" value="ECO:0007669"/>
    <property type="project" value="TreeGrafter"/>
</dbReference>
<dbReference type="PANTHER" id="PTHR45639">
    <property type="entry name" value="HSC70CB, ISOFORM G-RELATED"/>
    <property type="match status" value="1"/>
</dbReference>
<dbReference type="PRINTS" id="PR00301">
    <property type="entry name" value="HEATSHOCK70"/>
</dbReference>
<evidence type="ECO:0000256" key="9">
    <source>
        <dbReference type="SAM" id="Coils"/>
    </source>
</evidence>
<dbReference type="InterPro" id="IPR018181">
    <property type="entry name" value="Heat_shock_70_CS"/>
</dbReference>
<feature type="compositionally biased region" description="Basic and acidic residues" evidence="10">
    <location>
        <begin position="760"/>
        <end position="776"/>
    </location>
</feature>
<keyword evidence="6" id="KW-0067">ATP-binding</keyword>
<accession>A0A6J8F0P3</accession>
<evidence type="ECO:0000256" key="3">
    <source>
        <dbReference type="ARBA" id="ARBA00022729"/>
    </source>
</evidence>
<feature type="compositionally biased region" description="Low complexity" evidence="10">
    <location>
        <begin position="1004"/>
        <end position="1020"/>
    </location>
</feature>
<dbReference type="InterPro" id="IPR013126">
    <property type="entry name" value="Hsp_70_fam"/>
</dbReference>
<dbReference type="Gene3D" id="3.30.30.30">
    <property type="match status" value="1"/>
</dbReference>
<dbReference type="FunFam" id="3.30.420.40:FF:000171">
    <property type="entry name" value="Heat shock 70 kDa protein 4"/>
    <property type="match status" value="1"/>
</dbReference>
<keyword evidence="5" id="KW-0256">Endoplasmic reticulum</keyword>
<feature type="region of interest" description="Disordered" evidence="10">
    <location>
        <begin position="624"/>
        <end position="776"/>
    </location>
</feature>
<evidence type="ECO:0000256" key="10">
    <source>
        <dbReference type="SAM" id="MobiDB-lite"/>
    </source>
</evidence>
<keyword evidence="13" id="KW-1185">Reference proteome</keyword>
<dbReference type="SUPFAM" id="SSF100934">
    <property type="entry name" value="Heat shock protein 70kD (HSP70), C-terminal subdomain"/>
    <property type="match status" value="1"/>
</dbReference>
<dbReference type="GO" id="GO:0034663">
    <property type="term" value="C:endoplasmic reticulum chaperone complex"/>
    <property type="evidence" value="ECO:0007669"/>
    <property type="project" value="TreeGrafter"/>
</dbReference>
<feature type="region of interest" description="Disordered" evidence="10">
    <location>
        <begin position="992"/>
        <end position="1067"/>
    </location>
</feature>
<dbReference type="Pfam" id="PF00012">
    <property type="entry name" value="HSP70"/>
    <property type="match status" value="1"/>
</dbReference>
<evidence type="ECO:0000256" key="8">
    <source>
        <dbReference type="ARBA" id="ARBA00040503"/>
    </source>
</evidence>
<reference evidence="12 13" key="1">
    <citation type="submission" date="2020-06" db="EMBL/GenBank/DDBJ databases">
        <authorList>
            <person name="Li R."/>
            <person name="Bekaert M."/>
        </authorList>
    </citation>
    <scope>NUCLEOTIDE SEQUENCE [LARGE SCALE GENOMIC DNA]</scope>
    <source>
        <strain evidence="13">wild</strain>
    </source>
</reference>
<proteinExistence type="inferred from homology"/>
<dbReference type="FunFam" id="3.90.640.10:FF:000004">
    <property type="entry name" value="Heat shock 70 kDa protein 4"/>
    <property type="match status" value="1"/>
</dbReference>
<dbReference type="Gene3D" id="2.60.34.10">
    <property type="entry name" value="Substrate Binding Domain Of DNAk, Chain A, domain 1"/>
    <property type="match status" value="1"/>
</dbReference>
<evidence type="ECO:0000256" key="6">
    <source>
        <dbReference type="ARBA" id="ARBA00022840"/>
    </source>
</evidence>
<evidence type="ECO:0000256" key="4">
    <source>
        <dbReference type="ARBA" id="ARBA00022741"/>
    </source>
</evidence>
<keyword evidence="9" id="KW-0175">Coiled coil</keyword>
<dbReference type="OrthoDB" id="10262720at2759"/>
<dbReference type="InterPro" id="IPR029047">
    <property type="entry name" value="HSP70_peptide-bd_sf"/>
</dbReference>
<name>A0A6J8F0P3_MYTCO</name>
<dbReference type="GO" id="GO:0140662">
    <property type="term" value="F:ATP-dependent protein folding chaperone"/>
    <property type="evidence" value="ECO:0007669"/>
    <property type="project" value="InterPro"/>
</dbReference>
<dbReference type="AlphaFoldDB" id="A0A6J8F0P3"/>
<dbReference type="GO" id="GO:0005788">
    <property type="term" value="C:endoplasmic reticulum lumen"/>
    <property type="evidence" value="ECO:0007669"/>
    <property type="project" value="UniProtKB-SubCell"/>
</dbReference>
<feature type="coiled-coil region" evidence="9">
    <location>
        <begin position="865"/>
        <end position="899"/>
    </location>
</feature>
<evidence type="ECO:0000256" key="7">
    <source>
        <dbReference type="ARBA" id="ARBA00023186"/>
    </source>
</evidence>
<keyword evidence="11" id="KW-0472">Membrane</keyword>
<dbReference type="Gene3D" id="3.30.420.40">
    <property type="match status" value="2"/>
</dbReference>
<feature type="transmembrane region" description="Helical" evidence="11">
    <location>
        <begin position="70"/>
        <end position="95"/>
    </location>
</feature>
<keyword evidence="4" id="KW-0547">Nucleotide-binding</keyword>
<comment type="similarity">
    <text evidence="2">Belongs to the heat shock protein 70 family.</text>
</comment>
<organism evidence="12 13">
    <name type="scientific">Mytilus coruscus</name>
    <name type="common">Sea mussel</name>
    <dbReference type="NCBI Taxonomy" id="42192"/>
    <lineage>
        <taxon>Eukaryota</taxon>
        <taxon>Metazoa</taxon>
        <taxon>Spiralia</taxon>
        <taxon>Lophotrochozoa</taxon>
        <taxon>Mollusca</taxon>
        <taxon>Bivalvia</taxon>
        <taxon>Autobranchia</taxon>
        <taxon>Pteriomorphia</taxon>
        <taxon>Mytilida</taxon>
        <taxon>Mytiloidea</taxon>
        <taxon>Mytilidae</taxon>
        <taxon>Mytilinae</taxon>
        <taxon>Mytilus</taxon>
    </lineage>
</organism>
<evidence type="ECO:0000256" key="5">
    <source>
        <dbReference type="ARBA" id="ARBA00022824"/>
    </source>
</evidence>
<dbReference type="SUPFAM" id="SSF53067">
    <property type="entry name" value="Actin-like ATPase domain"/>
    <property type="match status" value="2"/>
</dbReference>